<dbReference type="SUPFAM" id="SSF52096">
    <property type="entry name" value="ClpP/crotonase"/>
    <property type="match status" value="1"/>
</dbReference>
<gene>
    <name evidence="2" type="ORF">METZ01_LOCUS294787</name>
</gene>
<organism evidence="2">
    <name type="scientific">marine metagenome</name>
    <dbReference type="NCBI Taxonomy" id="408172"/>
    <lineage>
        <taxon>unclassified sequences</taxon>
        <taxon>metagenomes</taxon>
        <taxon>ecological metagenomes</taxon>
    </lineage>
</organism>
<dbReference type="EMBL" id="UINC01090201">
    <property type="protein sequence ID" value="SVC41933.1"/>
    <property type="molecule type" value="Genomic_DNA"/>
</dbReference>
<feature type="non-terminal residue" evidence="2">
    <location>
        <position position="62"/>
    </location>
</feature>
<evidence type="ECO:0000256" key="1">
    <source>
        <dbReference type="ARBA" id="ARBA00005254"/>
    </source>
</evidence>
<evidence type="ECO:0000313" key="2">
    <source>
        <dbReference type="EMBL" id="SVC41933.1"/>
    </source>
</evidence>
<dbReference type="InterPro" id="IPR001753">
    <property type="entry name" value="Enoyl-CoA_hydra/iso"/>
</dbReference>
<comment type="similarity">
    <text evidence="1">Belongs to the enoyl-CoA hydratase/isomerase family.</text>
</comment>
<dbReference type="Pfam" id="PF00378">
    <property type="entry name" value="ECH_1"/>
    <property type="match status" value="1"/>
</dbReference>
<accession>A0A382LZD9</accession>
<dbReference type="PANTHER" id="PTHR43802">
    <property type="entry name" value="ENOYL-COA HYDRATASE"/>
    <property type="match status" value="1"/>
</dbReference>
<dbReference type="AlphaFoldDB" id="A0A382LZD9"/>
<sequence length="62" mass="6676">MALSNSSTEELLVETKGKVAVITLNRPDRFNAISTAMLNELSAKIVEANKDPDVRCIVLTGS</sequence>
<dbReference type="PANTHER" id="PTHR43802:SF1">
    <property type="entry name" value="IP11341P-RELATED"/>
    <property type="match status" value="1"/>
</dbReference>
<proteinExistence type="inferred from homology"/>
<name>A0A382LZD9_9ZZZZ</name>
<dbReference type="Gene3D" id="3.30.300.220">
    <property type="match status" value="1"/>
</dbReference>
<protein>
    <recommendedName>
        <fullName evidence="3">Enoyl-CoA hydratase</fullName>
    </recommendedName>
</protein>
<dbReference type="CDD" id="cd06558">
    <property type="entry name" value="crotonase-like"/>
    <property type="match status" value="1"/>
</dbReference>
<evidence type="ECO:0008006" key="3">
    <source>
        <dbReference type="Google" id="ProtNLM"/>
    </source>
</evidence>
<reference evidence="2" key="1">
    <citation type="submission" date="2018-05" db="EMBL/GenBank/DDBJ databases">
        <authorList>
            <person name="Lanie J.A."/>
            <person name="Ng W.-L."/>
            <person name="Kazmierczak K.M."/>
            <person name="Andrzejewski T.M."/>
            <person name="Davidsen T.M."/>
            <person name="Wayne K.J."/>
            <person name="Tettelin H."/>
            <person name="Glass J.I."/>
            <person name="Rusch D."/>
            <person name="Podicherti R."/>
            <person name="Tsui H.-C.T."/>
            <person name="Winkler M.E."/>
        </authorList>
    </citation>
    <scope>NUCLEOTIDE SEQUENCE</scope>
</reference>
<dbReference type="InterPro" id="IPR029045">
    <property type="entry name" value="ClpP/crotonase-like_dom_sf"/>
</dbReference>